<dbReference type="EMBL" id="SWKU01000037">
    <property type="protein sequence ID" value="KAF2994781.1"/>
    <property type="molecule type" value="Genomic_DNA"/>
</dbReference>
<keyword evidence="10" id="KW-0585">Phenylalanine catabolism</keyword>
<dbReference type="SUPFAM" id="SSF51182">
    <property type="entry name" value="RmlC-like cupins"/>
    <property type="match status" value="1"/>
</dbReference>
<feature type="region of interest" description="Disordered" evidence="13">
    <location>
        <begin position="381"/>
        <end position="401"/>
    </location>
</feature>
<feature type="domain" description="Homogentisate 1,2-dioxygenase C-terminal" evidence="14">
    <location>
        <begin position="294"/>
        <end position="431"/>
    </location>
</feature>
<accession>A0A9P4W420</accession>
<evidence type="ECO:0000256" key="8">
    <source>
        <dbReference type="ARBA" id="ARBA00023002"/>
    </source>
</evidence>
<dbReference type="InterPro" id="IPR046452">
    <property type="entry name" value="HgmA_N"/>
</dbReference>
<evidence type="ECO:0000259" key="15">
    <source>
        <dbReference type="Pfam" id="PF20510"/>
    </source>
</evidence>
<dbReference type="InterPro" id="IPR005708">
    <property type="entry name" value="Homogentis_dOase"/>
</dbReference>
<evidence type="ECO:0000256" key="5">
    <source>
        <dbReference type="ARBA" id="ARBA00022723"/>
    </source>
</evidence>
<dbReference type="InterPro" id="IPR011051">
    <property type="entry name" value="RmlC_Cupin_sf"/>
</dbReference>
<keyword evidence="5 12" id="KW-0479">Metal-binding</keyword>
<dbReference type="FunFam" id="2.60.120.10:FF:000034">
    <property type="entry name" value="Homogentisate 1,2-dioxygenase"/>
    <property type="match status" value="1"/>
</dbReference>
<sequence length="435" mass="48358">MPVTAFAIEEKYKYLDGLRAYHQSEALPGANPIAQNSPQIGPYELLTECISGSAFASPRAASSQTWLYRVSASLDRGKYVSYPSQLTSAAEKERPRTYDPNYLTWKDFGMELGHDWVTSQKVLCQSGDIATKAGLAYSVYAATEDMPPNSAFFSSDGDYLIVPQSGVLDIHTEMGNILLRPCEIAVIPRGIKYRVNLVGGFARGYICELFHGHYQLPELGPLGTSALANPRDFQVPTAVFNGTVIDNVATCEAANWTLINKFNGRLFSCTRGQTPFDVAAWHGTYYPYKYDLGRFNVIGSLLYDHPDPCIFTVLTAPSYREPGTALVDFAIFPPRWQVMEDTYWLPPFHLNTMSEFVGMIMKEADTSGDLVFKPFGGMMTGPMTPHGSTKKEHEEERSKEFKPKKIATEPFLAFLFESEAMMGLTEAGLKHAESK</sequence>
<dbReference type="InterPro" id="IPR014710">
    <property type="entry name" value="RmlC-like_jellyroll"/>
</dbReference>
<evidence type="ECO:0000256" key="9">
    <source>
        <dbReference type="ARBA" id="ARBA00023004"/>
    </source>
</evidence>
<evidence type="ECO:0000256" key="4">
    <source>
        <dbReference type="ARBA" id="ARBA00013127"/>
    </source>
</evidence>
<dbReference type="GO" id="GO:0005737">
    <property type="term" value="C:cytoplasm"/>
    <property type="evidence" value="ECO:0007669"/>
    <property type="project" value="TreeGrafter"/>
</dbReference>
<evidence type="ECO:0000256" key="12">
    <source>
        <dbReference type="PIRSR" id="PIRSR605708-2"/>
    </source>
</evidence>
<protein>
    <recommendedName>
        <fullName evidence="4">homogentisate 1,2-dioxygenase</fullName>
        <ecNumber evidence="4">1.13.11.5</ecNumber>
    </recommendedName>
</protein>
<evidence type="ECO:0000256" key="3">
    <source>
        <dbReference type="ARBA" id="ARBA00007757"/>
    </source>
</evidence>
<evidence type="ECO:0000256" key="11">
    <source>
        <dbReference type="PIRSR" id="PIRSR605708-1"/>
    </source>
</evidence>
<dbReference type="GO" id="GO:0006559">
    <property type="term" value="P:L-phenylalanine catabolic process"/>
    <property type="evidence" value="ECO:0007669"/>
    <property type="project" value="UniProtKB-KW"/>
</dbReference>
<feature type="binding site" evidence="12">
    <location>
        <position position="355"/>
    </location>
    <ligand>
        <name>Fe cation</name>
        <dbReference type="ChEBI" id="CHEBI:24875"/>
    </ligand>
</feature>
<evidence type="ECO:0000256" key="13">
    <source>
        <dbReference type="SAM" id="MobiDB-lite"/>
    </source>
</evidence>
<dbReference type="GO" id="GO:0046872">
    <property type="term" value="F:metal ion binding"/>
    <property type="evidence" value="ECO:0007669"/>
    <property type="project" value="UniProtKB-KW"/>
</dbReference>
<dbReference type="CDD" id="cd07000">
    <property type="entry name" value="cupin_HGO_N"/>
    <property type="match status" value="1"/>
</dbReference>
<feature type="binding site" evidence="12">
    <location>
        <position position="349"/>
    </location>
    <ligand>
        <name>Fe cation</name>
        <dbReference type="ChEBI" id="CHEBI:24875"/>
    </ligand>
</feature>
<name>A0A9P4W420_CURKU</name>
<evidence type="ECO:0000256" key="2">
    <source>
        <dbReference type="ARBA" id="ARBA00004704"/>
    </source>
</evidence>
<feature type="compositionally biased region" description="Basic and acidic residues" evidence="13">
    <location>
        <begin position="389"/>
        <end position="401"/>
    </location>
</feature>
<keyword evidence="17" id="KW-1185">Reference proteome</keyword>
<comment type="caution">
    <text evidence="16">The sequence shown here is derived from an EMBL/GenBank/DDBJ whole genome shotgun (WGS) entry which is preliminary data.</text>
</comment>
<evidence type="ECO:0000256" key="10">
    <source>
        <dbReference type="ARBA" id="ARBA00023232"/>
    </source>
</evidence>
<proteinExistence type="inferred from homology"/>
<dbReference type="GO" id="GO:0006572">
    <property type="term" value="P:L-tyrosine catabolic process"/>
    <property type="evidence" value="ECO:0007669"/>
    <property type="project" value="UniProtKB-KW"/>
</dbReference>
<evidence type="ECO:0000259" key="14">
    <source>
        <dbReference type="Pfam" id="PF04209"/>
    </source>
</evidence>
<dbReference type="AlphaFoldDB" id="A0A9P4W420"/>
<evidence type="ECO:0000256" key="1">
    <source>
        <dbReference type="ARBA" id="ARBA00001962"/>
    </source>
</evidence>
<keyword evidence="8" id="KW-0560">Oxidoreductase</keyword>
<dbReference type="Proteomes" id="UP000801428">
    <property type="component" value="Unassembled WGS sequence"/>
</dbReference>
<evidence type="ECO:0000256" key="7">
    <source>
        <dbReference type="ARBA" id="ARBA00022964"/>
    </source>
</evidence>
<gene>
    <name evidence="16" type="ORF">E8E13_000087</name>
</gene>
<feature type="active site" description="Proton acceptor" evidence="11">
    <location>
        <position position="305"/>
    </location>
</feature>
<evidence type="ECO:0000256" key="6">
    <source>
        <dbReference type="ARBA" id="ARBA00022878"/>
    </source>
</evidence>
<dbReference type="Gene3D" id="2.60.120.10">
    <property type="entry name" value="Jelly Rolls"/>
    <property type="match status" value="1"/>
</dbReference>
<feature type="binding site" evidence="12">
    <location>
        <position position="386"/>
    </location>
    <ligand>
        <name>homogentisate</name>
        <dbReference type="ChEBI" id="CHEBI:16169"/>
    </ligand>
</feature>
<dbReference type="InterPro" id="IPR046451">
    <property type="entry name" value="HgmA_C"/>
</dbReference>
<feature type="binding site" evidence="12">
    <location>
        <position position="386"/>
    </location>
    <ligand>
        <name>Fe cation</name>
        <dbReference type="ChEBI" id="CHEBI:24875"/>
    </ligand>
</feature>
<organism evidence="16 17">
    <name type="scientific">Curvularia kusanoi</name>
    <name type="common">Cochliobolus kusanoi</name>
    <dbReference type="NCBI Taxonomy" id="90978"/>
    <lineage>
        <taxon>Eukaryota</taxon>
        <taxon>Fungi</taxon>
        <taxon>Dikarya</taxon>
        <taxon>Ascomycota</taxon>
        <taxon>Pezizomycotina</taxon>
        <taxon>Dothideomycetes</taxon>
        <taxon>Pleosporomycetidae</taxon>
        <taxon>Pleosporales</taxon>
        <taxon>Pleosporineae</taxon>
        <taxon>Pleosporaceae</taxon>
        <taxon>Curvularia</taxon>
    </lineage>
</organism>
<feature type="domain" description="Homogentisate 1,2-dioxygenase N-terminal" evidence="15">
    <location>
        <begin position="13"/>
        <end position="292"/>
    </location>
</feature>
<comment type="similarity">
    <text evidence="3">Belongs to the homogentisate dioxygenase family.</text>
</comment>
<comment type="cofactor">
    <cofactor evidence="1 12">
        <name>Fe cation</name>
        <dbReference type="ChEBI" id="CHEBI:24875"/>
    </cofactor>
</comment>
<keyword evidence="9 12" id="KW-0408">Iron</keyword>
<evidence type="ECO:0000313" key="16">
    <source>
        <dbReference type="EMBL" id="KAF2994781.1"/>
    </source>
</evidence>
<dbReference type="PANTHER" id="PTHR11056">
    <property type="entry name" value="HOMOGENTISATE 1,2-DIOXYGENASE"/>
    <property type="match status" value="1"/>
</dbReference>
<dbReference type="OrthoDB" id="1689029at2759"/>
<reference evidence="16" key="1">
    <citation type="submission" date="2019-04" db="EMBL/GenBank/DDBJ databases">
        <title>Sequencing of skin fungus with MAO and IRED activity.</title>
        <authorList>
            <person name="Marsaioli A.J."/>
            <person name="Bonatto J.M.C."/>
            <person name="Reis Junior O."/>
        </authorList>
    </citation>
    <scope>NUCLEOTIDE SEQUENCE</scope>
    <source>
        <strain evidence="16">30M1</strain>
    </source>
</reference>
<evidence type="ECO:0000313" key="17">
    <source>
        <dbReference type="Proteomes" id="UP000801428"/>
    </source>
</evidence>
<dbReference type="GO" id="GO:0004411">
    <property type="term" value="F:homogentisate 1,2-dioxygenase activity"/>
    <property type="evidence" value="ECO:0007669"/>
    <property type="project" value="UniProtKB-EC"/>
</dbReference>
<dbReference type="Pfam" id="PF20510">
    <property type="entry name" value="HgmA_N"/>
    <property type="match status" value="1"/>
</dbReference>
<dbReference type="Pfam" id="PF04209">
    <property type="entry name" value="HgmA_C"/>
    <property type="match status" value="1"/>
</dbReference>
<keyword evidence="7" id="KW-0223">Dioxygenase</keyword>
<comment type="pathway">
    <text evidence="2">Amino-acid degradation; L-phenylalanine degradation; acetoacetate and fumarate from L-phenylalanine: step 4/6.</text>
</comment>
<dbReference type="EC" id="1.13.11.5" evidence="4"/>
<keyword evidence="6" id="KW-0828">Tyrosine catabolism</keyword>
<dbReference type="PANTHER" id="PTHR11056:SF0">
    <property type="entry name" value="HOMOGENTISATE 1,2-DIOXYGENASE"/>
    <property type="match status" value="1"/>
</dbReference>